<dbReference type="Gene3D" id="6.10.340.10">
    <property type="match status" value="1"/>
</dbReference>
<dbReference type="PROSITE" id="PS50887">
    <property type="entry name" value="GGDEF"/>
    <property type="match status" value="1"/>
</dbReference>
<dbReference type="RefSeq" id="WP_025491635.1">
    <property type="nucleotide sequence ID" value="NZ_CALBAU010000191.1"/>
</dbReference>
<dbReference type="InterPro" id="IPR043128">
    <property type="entry name" value="Rev_trsase/Diguanyl_cyclase"/>
</dbReference>
<dbReference type="OrthoDB" id="9804955at2"/>
<dbReference type="GO" id="GO:0052621">
    <property type="term" value="F:diguanylate cyclase activity"/>
    <property type="evidence" value="ECO:0007669"/>
    <property type="project" value="TreeGrafter"/>
</dbReference>
<evidence type="ECO:0000313" key="3">
    <source>
        <dbReference type="EMBL" id="RGE71437.1"/>
    </source>
</evidence>
<dbReference type="SUPFAM" id="SSF55073">
    <property type="entry name" value="Nucleotide cyclase"/>
    <property type="match status" value="1"/>
</dbReference>
<dbReference type="SMART" id="SM00267">
    <property type="entry name" value="GGDEF"/>
    <property type="match status" value="1"/>
</dbReference>
<dbReference type="InterPro" id="IPR050469">
    <property type="entry name" value="Diguanylate_Cyclase"/>
</dbReference>
<dbReference type="AlphaFoldDB" id="A0A3E3IWJ0"/>
<evidence type="ECO:0000259" key="1">
    <source>
        <dbReference type="PROSITE" id="PS50885"/>
    </source>
</evidence>
<dbReference type="CDD" id="cd01949">
    <property type="entry name" value="GGDEF"/>
    <property type="match status" value="1"/>
</dbReference>
<protein>
    <submittedName>
        <fullName evidence="3">Diguanylate cyclase</fullName>
    </submittedName>
</protein>
<dbReference type="NCBIfam" id="TIGR00254">
    <property type="entry name" value="GGDEF"/>
    <property type="match status" value="1"/>
</dbReference>
<dbReference type="PANTHER" id="PTHR45138">
    <property type="entry name" value="REGULATORY COMPONENTS OF SENSORY TRANSDUCTION SYSTEM"/>
    <property type="match status" value="1"/>
</dbReference>
<dbReference type="Pfam" id="PF00990">
    <property type="entry name" value="GGDEF"/>
    <property type="match status" value="1"/>
</dbReference>
<proteinExistence type="predicted"/>
<gene>
    <name evidence="3" type="ORF">DWY69_12575</name>
</gene>
<organism evidence="3 4">
    <name type="scientific">Eisenbergiella massiliensis</name>
    <dbReference type="NCBI Taxonomy" id="1720294"/>
    <lineage>
        <taxon>Bacteria</taxon>
        <taxon>Bacillati</taxon>
        <taxon>Bacillota</taxon>
        <taxon>Clostridia</taxon>
        <taxon>Lachnospirales</taxon>
        <taxon>Lachnospiraceae</taxon>
        <taxon>Eisenbergiella</taxon>
    </lineage>
</organism>
<evidence type="ECO:0000259" key="2">
    <source>
        <dbReference type="PROSITE" id="PS50887"/>
    </source>
</evidence>
<dbReference type="PANTHER" id="PTHR45138:SF9">
    <property type="entry name" value="DIGUANYLATE CYCLASE DGCM-RELATED"/>
    <property type="match status" value="1"/>
</dbReference>
<dbReference type="GO" id="GO:0007165">
    <property type="term" value="P:signal transduction"/>
    <property type="evidence" value="ECO:0007669"/>
    <property type="project" value="InterPro"/>
</dbReference>
<evidence type="ECO:0000313" key="4">
    <source>
        <dbReference type="Proteomes" id="UP000261166"/>
    </source>
</evidence>
<dbReference type="InterPro" id="IPR003660">
    <property type="entry name" value="HAMP_dom"/>
</dbReference>
<name>A0A3E3IWJ0_9FIRM</name>
<dbReference type="PROSITE" id="PS50885">
    <property type="entry name" value="HAMP"/>
    <property type="match status" value="1"/>
</dbReference>
<dbReference type="CDD" id="cd06225">
    <property type="entry name" value="HAMP"/>
    <property type="match status" value="1"/>
</dbReference>
<feature type="domain" description="HAMP" evidence="1">
    <location>
        <begin position="79"/>
        <end position="126"/>
    </location>
</feature>
<dbReference type="Gene3D" id="3.30.70.270">
    <property type="match status" value="1"/>
</dbReference>
<dbReference type="GO" id="GO:0016020">
    <property type="term" value="C:membrane"/>
    <property type="evidence" value="ECO:0007669"/>
    <property type="project" value="InterPro"/>
</dbReference>
<dbReference type="Proteomes" id="UP000261166">
    <property type="component" value="Unassembled WGS sequence"/>
</dbReference>
<dbReference type="InterPro" id="IPR000160">
    <property type="entry name" value="GGDEF_dom"/>
</dbReference>
<dbReference type="InterPro" id="IPR029787">
    <property type="entry name" value="Nucleotide_cyclase"/>
</dbReference>
<comment type="caution">
    <text evidence="3">The sequence shown here is derived from an EMBL/GenBank/DDBJ whole genome shotgun (WGS) entry which is preliminary data.</text>
</comment>
<reference evidence="3 4" key="1">
    <citation type="submission" date="2018-08" db="EMBL/GenBank/DDBJ databases">
        <title>A genome reference for cultivated species of the human gut microbiota.</title>
        <authorList>
            <person name="Zou Y."/>
            <person name="Xue W."/>
            <person name="Luo G."/>
        </authorList>
    </citation>
    <scope>NUCLEOTIDE SEQUENCE [LARGE SCALE GENOMIC DNA]</scope>
    <source>
        <strain evidence="3 4">AF26-4BH</strain>
    </source>
</reference>
<feature type="domain" description="GGDEF" evidence="2">
    <location>
        <begin position="284"/>
        <end position="413"/>
    </location>
</feature>
<dbReference type="EMBL" id="QVLU01000010">
    <property type="protein sequence ID" value="RGE71437.1"/>
    <property type="molecule type" value="Genomic_DNA"/>
</dbReference>
<sequence>MEKDNCELLFEYLRSILYDQQIHALDVKELDEPYQKLGKGLAFLQQAVEEMLAYTEDLSRGNLSGAYPSRDNFLCVNLKNLHANLNHLTWQAKQVASGDYSQHVSYLGEFSEAFNTMTAQLKERETQLKEEAQKVQKRAQVIEEYNDLLVEMTRRRKEWIVVVDAQNRDIVYCNKRKDEKQIDPEFCEKCRHRLSFRNDILNWQDSEQYKVWEAGDEEQGYYRITTFHIEWRGQNAYAHIVVDITDEKQAANRLNSKAYMDPGTGIHNRLFFDEYMESVLEEGREVTLCYLDLDGLKYVNDHYGHNQGDNYIRSFVSLMKSSVRSTDIFARIGGDEFCVVIPEVEKETAEKKFAELLELFVAENKEEYPVSFSYGVVEIRRIGKRMTLEEIIKTADAQMYECKRRNKERYPRG</sequence>
<accession>A0A3E3IWJ0</accession>